<dbReference type="GO" id="GO:0015074">
    <property type="term" value="P:DNA integration"/>
    <property type="evidence" value="ECO:0007669"/>
    <property type="project" value="InterPro"/>
</dbReference>
<feature type="domain" description="Integrase catalytic" evidence="1">
    <location>
        <begin position="1"/>
        <end position="54"/>
    </location>
</feature>
<evidence type="ECO:0000313" key="2">
    <source>
        <dbReference type="EMBL" id="SFG43453.1"/>
    </source>
</evidence>
<dbReference type="EMBL" id="FOPJ01000004">
    <property type="protein sequence ID" value="SFG43453.1"/>
    <property type="molecule type" value="Genomic_DNA"/>
</dbReference>
<evidence type="ECO:0000259" key="1">
    <source>
        <dbReference type="PROSITE" id="PS50994"/>
    </source>
</evidence>
<reference evidence="2 3" key="1">
    <citation type="submission" date="2016-10" db="EMBL/GenBank/DDBJ databases">
        <authorList>
            <person name="de Groot N.N."/>
        </authorList>
    </citation>
    <scope>NUCLEOTIDE SEQUENCE [LARGE SCALE GENOMIC DNA]</scope>
    <source>
        <strain>J11</strain>
        <strain evidence="3">PG 39</strain>
    </source>
</reference>
<dbReference type="OrthoDB" id="9816028at2"/>
<dbReference type="Proteomes" id="UP000199065">
    <property type="component" value="Unassembled WGS sequence"/>
</dbReference>
<proteinExistence type="predicted"/>
<organism evidence="2 3">
    <name type="scientific">Corynebacterium spheniscorum</name>
    <dbReference type="NCBI Taxonomy" id="185761"/>
    <lineage>
        <taxon>Bacteria</taxon>
        <taxon>Bacillati</taxon>
        <taxon>Actinomycetota</taxon>
        <taxon>Actinomycetes</taxon>
        <taxon>Mycobacteriales</taxon>
        <taxon>Corynebacteriaceae</taxon>
        <taxon>Corynebacterium</taxon>
    </lineage>
</organism>
<keyword evidence="3" id="KW-1185">Reference proteome</keyword>
<accession>A0A1I2RTN9</accession>
<protein>
    <submittedName>
        <fullName evidence="2">Putative transposase</fullName>
    </submittedName>
</protein>
<gene>
    <name evidence="2" type="ORF">SAMN05660282_00868</name>
</gene>
<dbReference type="PROSITE" id="PS50994">
    <property type="entry name" value="INTEGRASE"/>
    <property type="match status" value="1"/>
</dbReference>
<name>A0A1I2RTN9_9CORY</name>
<dbReference type="InterPro" id="IPR001584">
    <property type="entry name" value="Integrase_cat-core"/>
</dbReference>
<dbReference type="RefSeq" id="WP_143067443.1">
    <property type="nucleotide sequence ID" value="NZ_VXKI01000005.1"/>
</dbReference>
<dbReference type="InterPro" id="IPR012337">
    <property type="entry name" value="RNaseH-like_sf"/>
</dbReference>
<dbReference type="AlphaFoldDB" id="A0A1I2RTN9"/>
<evidence type="ECO:0000313" key="3">
    <source>
        <dbReference type="Proteomes" id="UP000199065"/>
    </source>
</evidence>
<sequence length="54" mass="6209">MKILYVIDECTRVHIGVAIDKKLPASMVIELPDTFARERGRPAVIRMDNWPELT</sequence>
<dbReference type="SUPFAM" id="SSF53098">
    <property type="entry name" value="Ribonuclease H-like"/>
    <property type="match status" value="1"/>
</dbReference>